<gene>
    <name evidence="1" type="ORF">VVAX_04092</name>
</gene>
<dbReference type="AlphaFoldDB" id="A0A679J7Q1"/>
<dbReference type="Gene3D" id="3.40.50.300">
    <property type="entry name" value="P-loop containing nucleotide triphosphate hydrolases"/>
    <property type="match status" value="2"/>
</dbReference>
<dbReference type="SUPFAM" id="SSF52540">
    <property type="entry name" value="P-loop containing nucleoside triphosphate hydrolases"/>
    <property type="match status" value="1"/>
</dbReference>
<dbReference type="InterPro" id="IPR048444">
    <property type="entry name" value="DNMK"/>
</dbReference>
<dbReference type="EMBL" id="LR743507">
    <property type="protein sequence ID" value="CAA2107150.1"/>
    <property type="molecule type" value="Genomic_DNA"/>
</dbReference>
<evidence type="ECO:0000313" key="1">
    <source>
        <dbReference type="EMBL" id="CAA2107150.1"/>
    </source>
</evidence>
<organism evidence="1">
    <name type="scientific">Variovorax paradoxus</name>
    <dbReference type="NCBI Taxonomy" id="34073"/>
    <lineage>
        <taxon>Bacteria</taxon>
        <taxon>Pseudomonadati</taxon>
        <taxon>Pseudomonadota</taxon>
        <taxon>Betaproteobacteria</taxon>
        <taxon>Burkholderiales</taxon>
        <taxon>Comamonadaceae</taxon>
        <taxon>Variovorax</taxon>
    </lineage>
</organism>
<name>A0A679J7Q1_VARPD</name>
<proteinExistence type="predicted"/>
<accession>A0A679J7Q1</accession>
<reference evidence="1" key="1">
    <citation type="submission" date="2019-12" db="EMBL/GenBank/DDBJ databases">
        <authorList>
            <person name="Cremers G."/>
        </authorList>
    </citation>
    <scope>NUCLEOTIDE SEQUENCE</scope>
    <source>
        <strain evidence="1">Vvax</strain>
    </source>
</reference>
<evidence type="ECO:0008006" key="2">
    <source>
        <dbReference type="Google" id="ProtNLM"/>
    </source>
</evidence>
<dbReference type="Pfam" id="PF21448">
    <property type="entry name" value="DNMK"/>
    <property type="match status" value="1"/>
</dbReference>
<sequence>MNTLASPVKRPALQHLVALTGRAGAGKDTAADVLVAHARFRKLAFADALRGEISNAFGVSLNDLNSQNLKHVPTVALRMRRAPLDFLAAVVLSLSAAAPDHRTPLSDEWLEEPRTPRQIMQWWGTEYRRAQKPSYWTEQLIKRLAYYRREGETRFVVTDVRFDNEAHALRMAGAVLWQVTRPGHSGAAEGEHVSATDGSRFDPESVIVNRHDVHHLRDEVLSLMIAREFGLECERMTFRYQQEGKESREARP</sequence>
<protein>
    <recommendedName>
        <fullName evidence="2">Deoxynucleotide monophosphate kinase</fullName>
    </recommendedName>
</protein>
<dbReference type="InterPro" id="IPR027417">
    <property type="entry name" value="P-loop_NTPase"/>
</dbReference>